<dbReference type="PANTHER" id="PTHR33383">
    <property type="entry name" value="MEMBRANE PROTEIN INSERTION EFFICIENCY FACTOR-RELATED"/>
    <property type="match status" value="1"/>
</dbReference>
<accession>A0A916Z0S9</accession>
<reference evidence="2" key="1">
    <citation type="journal article" date="2014" name="Int. J. Syst. Evol. Microbiol.">
        <title>Complete genome sequence of Corynebacterium casei LMG S-19264T (=DSM 44701T), isolated from a smear-ripened cheese.</title>
        <authorList>
            <consortium name="US DOE Joint Genome Institute (JGI-PGF)"/>
            <person name="Walter F."/>
            <person name="Albersmeier A."/>
            <person name="Kalinowski J."/>
            <person name="Ruckert C."/>
        </authorList>
    </citation>
    <scope>NUCLEOTIDE SEQUENCE</scope>
    <source>
        <strain evidence="2">CGMCC 1.15178</strain>
    </source>
</reference>
<dbReference type="NCBIfam" id="TIGR00278">
    <property type="entry name" value="membrane protein insertion efficiency factor YidD"/>
    <property type="match status" value="1"/>
</dbReference>
<keyword evidence="3" id="KW-1185">Reference proteome</keyword>
<comment type="subcellular location">
    <subcellularLocation>
        <location evidence="1">Cell membrane</location>
        <topology evidence="1">Peripheral membrane protein</topology>
        <orientation evidence="1">Cytoplasmic side</orientation>
    </subcellularLocation>
</comment>
<gene>
    <name evidence="2" type="primary">ytjA</name>
    <name evidence="2" type="ORF">GCM10010911_30310</name>
</gene>
<dbReference type="AlphaFoldDB" id="A0A916Z0S9"/>
<reference evidence="2" key="2">
    <citation type="submission" date="2020-09" db="EMBL/GenBank/DDBJ databases">
        <authorList>
            <person name="Sun Q."/>
            <person name="Zhou Y."/>
        </authorList>
    </citation>
    <scope>NUCLEOTIDE SEQUENCE</scope>
    <source>
        <strain evidence="2">CGMCC 1.15178</strain>
    </source>
</reference>
<dbReference type="Proteomes" id="UP000612456">
    <property type="component" value="Unassembled WGS sequence"/>
</dbReference>
<evidence type="ECO:0000256" key="1">
    <source>
        <dbReference type="HAMAP-Rule" id="MF_00386"/>
    </source>
</evidence>
<keyword evidence="1" id="KW-1003">Cell membrane</keyword>
<comment type="similarity">
    <text evidence="1">Belongs to the UPF0161 family.</text>
</comment>
<organism evidence="2 3">
    <name type="scientific">Paenibacillus nasutitermitis</name>
    <dbReference type="NCBI Taxonomy" id="1652958"/>
    <lineage>
        <taxon>Bacteria</taxon>
        <taxon>Bacillati</taxon>
        <taxon>Bacillota</taxon>
        <taxon>Bacilli</taxon>
        <taxon>Bacillales</taxon>
        <taxon>Paenibacillaceae</taxon>
        <taxon>Paenibacillus</taxon>
    </lineage>
</organism>
<dbReference type="InterPro" id="IPR002696">
    <property type="entry name" value="Membr_insert_effic_factor_YidD"/>
</dbReference>
<dbReference type="SMART" id="SM01234">
    <property type="entry name" value="Haemolytic"/>
    <property type="match status" value="1"/>
</dbReference>
<comment type="caution">
    <text evidence="2">The sequence shown here is derived from an EMBL/GenBank/DDBJ whole genome shotgun (WGS) entry which is preliminary data.</text>
</comment>
<dbReference type="RefSeq" id="WP_188992773.1">
    <property type="nucleotide sequence ID" value="NZ_BMHP01000002.1"/>
</dbReference>
<comment type="function">
    <text evidence="1">Could be involved in insertion of integral membrane proteins into the membrane.</text>
</comment>
<dbReference type="PANTHER" id="PTHR33383:SF1">
    <property type="entry name" value="MEMBRANE PROTEIN INSERTION EFFICIENCY FACTOR-RELATED"/>
    <property type="match status" value="1"/>
</dbReference>
<name>A0A916Z0S9_9BACL</name>
<proteinExistence type="inferred from homology"/>
<evidence type="ECO:0000313" key="2">
    <source>
        <dbReference type="EMBL" id="GGD70403.1"/>
    </source>
</evidence>
<sequence>MRRIIQAPIKAYRKFISPLKPPTCRFYPTCSEYALQAIDKHGPLRGSWLAARRICRCHPFHPGGIDHVPPTREELEAMRMTGAIDMHKPDSV</sequence>
<dbReference type="GO" id="GO:0005886">
    <property type="term" value="C:plasma membrane"/>
    <property type="evidence" value="ECO:0007669"/>
    <property type="project" value="UniProtKB-SubCell"/>
</dbReference>
<dbReference type="HAMAP" id="MF_00386">
    <property type="entry name" value="UPF0161_YidD"/>
    <property type="match status" value="1"/>
</dbReference>
<evidence type="ECO:0000313" key="3">
    <source>
        <dbReference type="Proteomes" id="UP000612456"/>
    </source>
</evidence>
<dbReference type="EMBL" id="BMHP01000002">
    <property type="protein sequence ID" value="GGD70403.1"/>
    <property type="molecule type" value="Genomic_DNA"/>
</dbReference>
<protein>
    <recommendedName>
        <fullName evidence="1">Putative membrane protein insertion efficiency factor</fullName>
    </recommendedName>
</protein>
<keyword evidence="1" id="KW-0472">Membrane</keyword>
<dbReference type="Pfam" id="PF01809">
    <property type="entry name" value="YidD"/>
    <property type="match status" value="1"/>
</dbReference>